<protein>
    <submittedName>
        <fullName evidence="1">Uncharacterized protein</fullName>
    </submittedName>
</protein>
<evidence type="ECO:0000313" key="1">
    <source>
        <dbReference type="EMBL" id="MBS2098617.1"/>
    </source>
</evidence>
<accession>A0ABS5JUP0</accession>
<evidence type="ECO:0000313" key="2">
    <source>
        <dbReference type="Proteomes" id="UP000708576"/>
    </source>
</evidence>
<keyword evidence="2" id="KW-1185">Reference proteome</keyword>
<proteinExistence type="predicted"/>
<dbReference type="EMBL" id="JAGUCO010000005">
    <property type="protein sequence ID" value="MBS2098617.1"/>
    <property type="molecule type" value="Genomic_DNA"/>
</dbReference>
<gene>
    <name evidence="1" type="ORF">KEM10_10035</name>
</gene>
<comment type="caution">
    <text evidence="1">The sequence shown here is derived from an EMBL/GenBank/DDBJ whole genome shotgun (WGS) entry which is preliminary data.</text>
</comment>
<dbReference type="RefSeq" id="WP_212215849.1">
    <property type="nucleotide sequence ID" value="NZ_JAGUCO010000005.1"/>
</dbReference>
<reference evidence="1 2" key="1">
    <citation type="journal article" date="2015" name="Int. J. Syst. Evol. Microbiol.">
        <title>Carboxylicivirga linearis sp. nov., isolated from a sea cucumber culture pond.</title>
        <authorList>
            <person name="Wang F.Q."/>
            <person name="Zhou Y.X."/>
            <person name="Lin X.Z."/>
            <person name="Chen G.J."/>
            <person name="Du Z.J."/>
        </authorList>
    </citation>
    <scope>NUCLEOTIDE SEQUENCE [LARGE SCALE GENOMIC DNA]</scope>
    <source>
        <strain evidence="1 2">FB218</strain>
    </source>
</reference>
<organism evidence="1 2">
    <name type="scientific">Carboxylicivirga linearis</name>
    <dbReference type="NCBI Taxonomy" id="1628157"/>
    <lineage>
        <taxon>Bacteria</taxon>
        <taxon>Pseudomonadati</taxon>
        <taxon>Bacteroidota</taxon>
        <taxon>Bacteroidia</taxon>
        <taxon>Marinilabiliales</taxon>
        <taxon>Marinilabiliaceae</taxon>
        <taxon>Carboxylicivirga</taxon>
    </lineage>
</organism>
<name>A0ABS5JUP0_9BACT</name>
<dbReference type="Proteomes" id="UP000708576">
    <property type="component" value="Unassembled WGS sequence"/>
</dbReference>
<sequence length="66" mass="7845">MLECCKTVLNGVHADKFLFRKELIKSLSWLNAKDQQELQTWVRNHFYSEHADVIEEILNTKYNFAS</sequence>